<keyword evidence="2" id="KW-1185">Reference proteome</keyword>
<reference evidence="1" key="1">
    <citation type="journal article" date="2023" name="Genome Biol. Evol.">
        <title>Long-read-based Genome Assembly of Drosophila gunungcola Reveals Fewer Chemosensory Genes in Flower-breeding Species.</title>
        <authorList>
            <person name="Negi A."/>
            <person name="Liao B.Y."/>
            <person name="Yeh S.D."/>
        </authorList>
    </citation>
    <scope>NUCLEOTIDE SEQUENCE</scope>
    <source>
        <strain evidence="1">Sukarami</strain>
    </source>
</reference>
<evidence type="ECO:0000313" key="1">
    <source>
        <dbReference type="EMBL" id="KAI8042518.1"/>
    </source>
</evidence>
<dbReference type="Proteomes" id="UP001059596">
    <property type="component" value="Unassembled WGS sequence"/>
</dbReference>
<dbReference type="SUPFAM" id="SSF52047">
    <property type="entry name" value="RNI-like"/>
    <property type="match status" value="2"/>
</dbReference>
<accession>A0A9P9YTK7</accession>
<name>A0A9P9YTK7_9MUSC</name>
<protein>
    <submittedName>
        <fullName evidence="1">Uncharacterized protein</fullName>
    </submittedName>
</protein>
<dbReference type="InterPro" id="IPR032675">
    <property type="entry name" value="LRR_dom_sf"/>
</dbReference>
<dbReference type="AlphaFoldDB" id="A0A9P9YTK7"/>
<organism evidence="1 2">
    <name type="scientific">Drosophila gunungcola</name>
    <name type="common">fruit fly</name>
    <dbReference type="NCBI Taxonomy" id="103775"/>
    <lineage>
        <taxon>Eukaryota</taxon>
        <taxon>Metazoa</taxon>
        <taxon>Ecdysozoa</taxon>
        <taxon>Arthropoda</taxon>
        <taxon>Hexapoda</taxon>
        <taxon>Insecta</taxon>
        <taxon>Pterygota</taxon>
        <taxon>Neoptera</taxon>
        <taxon>Endopterygota</taxon>
        <taxon>Diptera</taxon>
        <taxon>Brachycera</taxon>
        <taxon>Muscomorpha</taxon>
        <taxon>Ephydroidea</taxon>
        <taxon>Drosophilidae</taxon>
        <taxon>Drosophila</taxon>
        <taxon>Sophophora</taxon>
    </lineage>
</organism>
<gene>
    <name evidence="1" type="ORF">M5D96_003831</name>
</gene>
<sequence>MVHKTILNLNHFCYYELFKQMKISCETSSTARTLAEIIYKDLINFIACRRQFRDLFYEWDKDFYKSLFLLYLSCTSDIKIDFAEMYTRLQNIPAKEKDAYWKSVSFAIEQNENLTSVELRYTPQNYNCEHIEVFQLVINQLKRKKRLSVLKMHISGYTVEDLAGFGNLKTLFLDARVNLDELSRCCSNNPNLWDLTVLNGESAGRRLAEITPHCSQFNMNTDGDATKYAPLAKMTSLEELKIGGVHMQGTLQTLFRAFSRKTTKLLRKLSIEDAFIDFEETKALSQIRSLNELRCSLVLSITSLQDFHETSHGILKVLQASESEMFFSTRDIIIKSDRCLNFLGLQMSITERYTDDSLLVALANVDTLEFREVASIKSIRTLKCGFSESKDLELLAGLPELNYLVVGFDQEDVLKGLLRKLSLNDIPVPDNLPAQGIEMIILKDKGNPFVVELFKMLALVSGSNLQSLILKGAPITREEAEEISKIKFGKLKDIRGLLRLNELTTLIIGCRNAHMAYPEEYDEVETLMTRIPEHVSRDLLSSHFRGLVGVAQHLDRQRLLIELPKEVYLAFEEAQRIAQIASLRRLRCGLRDAISFTVLSNLTQLECLEIKSYPMFMDISDYLVLCFKECPKLQSIDLHFNPRKYFSDEQYLNLSIKEYQEDKVLWIYYKDHQSV</sequence>
<dbReference type="EMBL" id="JAMKOV010000002">
    <property type="protein sequence ID" value="KAI8042518.1"/>
    <property type="molecule type" value="Genomic_DNA"/>
</dbReference>
<evidence type="ECO:0000313" key="2">
    <source>
        <dbReference type="Proteomes" id="UP001059596"/>
    </source>
</evidence>
<proteinExistence type="predicted"/>
<dbReference type="Gene3D" id="3.80.10.10">
    <property type="entry name" value="Ribonuclease Inhibitor"/>
    <property type="match status" value="2"/>
</dbReference>
<comment type="caution">
    <text evidence="1">The sequence shown here is derived from an EMBL/GenBank/DDBJ whole genome shotgun (WGS) entry which is preliminary data.</text>
</comment>